<reference evidence="4 5" key="1">
    <citation type="submission" date="2020-06" db="EMBL/GenBank/DDBJ databases">
        <title>Dysbiosis in marine aquaculture revealed through microbiome analysis: reverse ecology for environmental sustainability.</title>
        <authorList>
            <person name="Haro-Moreno J.M."/>
            <person name="Coutinho F.H."/>
            <person name="Zaragoza-Solas A."/>
            <person name="Picazo A."/>
            <person name="Almagro-Moreno S."/>
            <person name="Lopez-Perez M."/>
        </authorList>
    </citation>
    <scope>NUCLEOTIDE SEQUENCE [LARGE SCALE GENOMIC DNA]</scope>
    <source>
        <strain evidence="4">MCMED-G42</strain>
    </source>
</reference>
<dbReference type="PANTHER" id="PTHR13774">
    <property type="entry name" value="PHENAZINE BIOSYNTHESIS PROTEIN"/>
    <property type="match status" value="1"/>
</dbReference>
<organism evidence="4 5">
    <name type="scientific">SAR86 cluster bacterium</name>
    <dbReference type="NCBI Taxonomy" id="2030880"/>
    <lineage>
        <taxon>Bacteria</taxon>
        <taxon>Pseudomonadati</taxon>
        <taxon>Pseudomonadota</taxon>
        <taxon>Gammaproteobacteria</taxon>
        <taxon>SAR86 cluster</taxon>
    </lineage>
</organism>
<dbReference type="Proteomes" id="UP000585327">
    <property type="component" value="Unassembled WGS sequence"/>
</dbReference>
<dbReference type="PANTHER" id="PTHR13774:SF17">
    <property type="entry name" value="PHENAZINE BIOSYNTHESIS-LIKE DOMAIN-CONTAINING PROTEIN"/>
    <property type="match status" value="1"/>
</dbReference>
<comment type="caution">
    <text evidence="4">The sequence shown here is derived from an EMBL/GenBank/DDBJ whole genome shotgun (WGS) entry which is preliminary data.</text>
</comment>
<dbReference type="EMBL" id="JACETM010000003">
    <property type="protein sequence ID" value="MBA4723732.1"/>
    <property type="molecule type" value="Genomic_DNA"/>
</dbReference>
<feature type="active site" evidence="3">
    <location>
        <position position="45"/>
    </location>
</feature>
<dbReference type="GO" id="GO:0005737">
    <property type="term" value="C:cytoplasm"/>
    <property type="evidence" value="ECO:0007669"/>
    <property type="project" value="TreeGrafter"/>
</dbReference>
<dbReference type="AlphaFoldDB" id="A0A838YMD3"/>
<evidence type="ECO:0000256" key="3">
    <source>
        <dbReference type="PIRSR" id="PIRSR016184-1"/>
    </source>
</evidence>
<evidence type="ECO:0000313" key="5">
    <source>
        <dbReference type="Proteomes" id="UP000585327"/>
    </source>
</evidence>
<name>A0A838YMD3_9GAMM</name>
<dbReference type="Gene3D" id="3.10.310.10">
    <property type="entry name" value="Diaminopimelate Epimerase, Chain A, domain 1"/>
    <property type="match status" value="2"/>
</dbReference>
<protein>
    <submittedName>
        <fullName evidence="4">PhzF family phenazine biosynthesis protein</fullName>
    </submittedName>
</protein>
<dbReference type="GO" id="GO:0016853">
    <property type="term" value="F:isomerase activity"/>
    <property type="evidence" value="ECO:0007669"/>
    <property type="project" value="UniProtKB-KW"/>
</dbReference>
<gene>
    <name evidence="4" type="ORF">H2021_00800</name>
</gene>
<sequence length="260" mass="28957">MSLPVYYVDAFTNKLFSGNPAAVIFSDLDDSDLMQKIAAENNLSETAFIRKENDNYLIRWFAPSCEIDLCGHATIASAFVYFNFIDKNATSFCVDSREHGSLEVNRENDTYILNFPADDLTTFNNLRQIEAAIGVNPIEVYEGRDDLLVILESEELVKNLSPDFSLIKLINKRGLIVSSKSKKYDFVSRCFYPATGVNEDPVTGSAHTTLTPYWSQILGKAKLQAKQLSKRGGLLTCELKGSRVLIGGNATLYLKGKIIL</sequence>
<keyword evidence="2" id="KW-0413">Isomerase</keyword>
<accession>A0A838YMD3</accession>
<comment type="similarity">
    <text evidence="1">Belongs to the PhzF family.</text>
</comment>
<dbReference type="Pfam" id="PF02567">
    <property type="entry name" value="PhzC-PhzF"/>
    <property type="match status" value="1"/>
</dbReference>
<dbReference type="SUPFAM" id="SSF54506">
    <property type="entry name" value="Diaminopimelate epimerase-like"/>
    <property type="match status" value="1"/>
</dbReference>
<dbReference type="PIRSF" id="PIRSF016184">
    <property type="entry name" value="PhzC_PhzF"/>
    <property type="match status" value="1"/>
</dbReference>
<dbReference type="InterPro" id="IPR003719">
    <property type="entry name" value="Phenazine_PhzF-like"/>
</dbReference>
<proteinExistence type="inferred from homology"/>
<evidence type="ECO:0000256" key="1">
    <source>
        <dbReference type="ARBA" id="ARBA00008270"/>
    </source>
</evidence>
<dbReference type="NCBIfam" id="TIGR00654">
    <property type="entry name" value="PhzF_family"/>
    <property type="match status" value="1"/>
</dbReference>
<evidence type="ECO:0000256" key="2">
    <source>
        <dbReference type="ARBA" id="ARBA00023235"/>
    </source>
</evidence>
<evidence type="ECO:0000313" key="4">
    <source>
        <dbReference type="EMBL" id="MBA4723732.1"/>
    </source>
</evidence>